<keyword evidence="11" id="KW-0997">Cell inner membrane</keyword>
<reference evidence="12 13" key="1">
    <citation type="journal article" date="2017" name="Int. J. Syst. Evol. Microbiol.">
        <title>Brenneria populi subsp. brevivirga subsp. nov. isolated from symptomatic bark of Populus x euramericana canker, and description of Brenneria populi subsp. populi subsp. nov.</title>
        <authorList>
            <person name="Zheng M.H."/>
            <person name="Piao C.G."/>
            <person name="Xue H."/>
            <person name="Guo M.W."/>
            <person name="Li Y."/>
        </authorList>
    </citation>
    <scope>NUCLEOTIDE SEQUENCE [LARGE SCALE GENOMIC DNA]</scope>
    <source>
        <strain evidence="12 13">D9-5</strain>
    </source>
</reference>
<evidence type="ECO:0000256" key="5">
    <source>
        <dbReference type="ARBA" id="ARBA00022692"/>
    </source>
</evidence>
<comment type="catalytic activity">
    <reaction evidence="8">
        <text>(S)-lactate(in) + H(+)(in) = (S)-lactate(out) + H(+)(out)</text>
        <dbReference type="Rhea" id="RHEA:29415"/>
        <dbReference type="ChEBI" id="CHEBI:15378"/>
        <dbReference type="ChEBI" id="CHEBI:16651"/>
    </reaction>
    <physiologicalReaction direction="right-to-left" evidence="8">
        <dbReference type="Rhea" id="RHEA:29417"/>
    </physiologicalReaction>
</comment>
<comment type="catalytic activity">
    <reaction evidence="10">
        <text>glycolate(in) + H(+)(in) = glycolate(out) + H(+)(out)</text>
        <dbReference type="Rhea" id="RHEA:29411"/>
        <dbReference type="ChEBI" id="CHEBI:15378"/>
        <dbReference type="ChEBI" id="CHEBI:29805"/>
    </reaction>
    <physiologicalReaction direction="right-to-left" evidence="10">
        <dbReference type="Rhea" id="RHEA:29413"/>
    </physiologicalReaction>
</comment>
<feature type="transmembrane region" description="Helical" evidence="11">
    <location>
        <begin position="180"/>
        <end position="202"/>
    </location>
</feature>
<name>A0ABU6JPA7_9GAMM</name>
<evidence type="ECO:0000256" key="2">
    <source>
        <dbReference type="ARBA" id="ARBA00010100"/>
    </source>
</evidence>
<comment type="function">
    <text evidence="11">Uptake of L-lactate across the membrane. Can also transport D-lactate and glycolate.</text>
</comment>
<comment type="catalytic activity">
    <reaction evidence="9">
        <text>(R)-lactate(in) + H(+)(in) = (R)-lactate(out) + H(+)(out)</text>
        <dbReference type="Rhea" id="RHEA:71791"/>
        <dbReference type="ChEBI" id="CHEBI:15378"/>
        <dbReference type="ChEBI" id="CHEBI:16004"/>
    </reaction>
    <physiologicalReaction direction="right-to-left" evidence="9">
        <dbReference type="Rhea" id="RHEA:71793"/>
    </physiologicalReaction>
</comment>
<feature type="transmembrane region" description="Helical" evidence="11">
    <location>
        <begin position="284"/>
        <end position="303"/>
    </location>
</feature>
<keyword evidence="7 11" id="KW-0472">Membrane</keyword>
<evidence type="ECO:0000256" key="3">
    <source>
        <dbReference type="ARBA" id="ARBA00022448"/>
    </source>
</evidence>
<protein>
    <recommendedName>
        <fullName evidence="11">L-lactate permease</fullName>
    </recommendedName>
</protein>
<feature type="transmembrane region" description="Helical" evidence="11">
    <location>
        <begin position="487"/>
        <end position="509"/>
    </location>
</feature>
<dbReference type="NCBIfam" id="TIGR00795">
    <property type="entry name" value="lctP"/>
    <property type="match status" value="1"/>
</dbReference>
<dbReference type="EMBL" id="JAYWTM010000004">
    <property type="protein sequence ID" value="MEC5342403.1"/>
    <property type="molecule type" value="Genomic_DNA"/>
</dbReference>
<evidence type="ECO:0000256" key="8">
    <source>
        <dbReference type="ARBA" id="ARBA00034011"/>
    </source>
</evidence>
<comment type="similarity">
    <text evidence="2 11">Belongs to the lactate permease family.</text>
</comment>
<keyword evidence="6 11" id="KW-1133">Transmembrane helix</keyword>
<organism evidence="12 13">
    <name type="scientific">Brenneria populi</name>
    <dbReference type="NCBI Taxonomy" id="1505588"/>
    <lineage>
        <taxon>Bacteria</taxon>
        <taxon>Pseudomonadati</taxon>
        <taxon>Pseudomonadota</taxon>
        <taxon>Gammaproteobacteria</taxon>
        <taxon>Enterobacterales</taxon>
        <taxon>Pectobacteriaceae</taxon>
        <taxon>Brenneria</taxon>
    </lineage>
</organism>
<evidence type="ECO:0000256" key="9">
    <source>
        <dbReference type="ARBA" id="ARBA00034057"/>
    </source>
</evidence>
<feature type="transmembrane region" description="Helical" evidence="11">
    <location>
        <begin position="402"/>
        <end position="422"/>
    </location>
</feature>
<feature type="transmembrane region" description="Helical" evidence="11">
    <location>
        <begin position="109"/>
        <end position="138"/>
    </location>
</feature>
<comment type="caution">
    <text evidence="12">The sequence shown here is derived from an EMBL/GenBank/DDBJ whole genome shotgun (WGS) entry which is preliminary data.</text>
</comment>
<evidence type="ECO:0000256" key="7">
    <source>
        <dbReference type="ARBA" id="ARBA00023136"/>
    </source>
</evidence>
<evidence type="ECO:0000256" key="11">
    <source>
        <dbReference type="RuleBase" id="RU365092"/>
    </source>
</evidence>
<dbReference type="RefSeq" id="WP_327617492.1">
    <property type="nucleotide sequence ID" value="NZ_JAYWTM010000004.1"/>
</dbReference>
<dbReference type="Pfam" id="PF02652">
    <property type="entry name" value="Lactate_perm"/>
    <property type="match status" value="1"/>
</dbReference>
<proteinExistence type="inferred from homology"/>
<dbReference type="PANTHER" id="PTHR30003">
    <property type="entry name" value="L-LACTATE PERMEASE"/>
    <property type="match status" value="1"/>
</dbReference>
<keyword evidence="3 11" id="KW-0813">Transport</keyword>
<feature type="transmembrane region" description="Helical" evidence="11">
    <location>
        <begin position="145"/>
        <end position="168"/>
    </location>
</feature>
<keyword evidence="4" id="KW-1003">Cell membrane</keyword>
<evidence type="ECO:0000256" key="1">
    <source>
        <dbReference type="ARBA" id="ARBA00004651"/>
    </source>
</evidence>
<evidence type="ECO:0000256" key="4">
    <source>
        <dbReference type="ARBA" id="ARBA00022475"/>
    </source>
</evidence>
<dbReference type="PANTHER" id="PTHR30003:SF0">
    <property type="entry name" value="GLYCOLATE PERMEASE GLCA-RELATED"/>
    <property type="match status" value="1"/>
</dbReference>
<feature type="transmembrane region" description="Helical" evidence="11">
    <location>
        <begin position="59"/>
        <end position="80"/>
    </location>
</feature>
<feature type="transmembrane region" description="Helical" evidence="11">
    <location>
        <begin position="232"/>
        <end position="256"/>
    </location>
</feature>
<gene>
    <name evidence="12" type="ORF">VSX58_07245</name>
</gene>
<sequence>MFDPQMFVLGSSPLIVLIVLILWLKTPVHYSILIALGLTLAIAAGFWRSSPADLLLSSLYGAAKGLWPIVIVILGAIYSYNLMQKTGAMEVLKNTLAAISDDPRIQVLLIAWCFGGFLEAAAGFGTAVAIPISLLIALGFDPLKAAIASLVANTVPTAFGAVGIPVSILAQQTGLPVTDLGGMVIIQLALFNLLLPFVVVAITNGGIRALRGVVFITLMCGVASLVPQYLAAAYIGAELPAFAGSLASMAVVMWLAKRRPRTRSAAQTAPRTTYGRGQMLRAGAIYLLTFIFILLCSPLFPALKRFVGLISSQFPLALSNGQTLLLKIEWLGTPGVLIILATLIGGAVQGARPGLMLAVLWSTVAQLKKSIIAICAIVAMATVMDTSGMIGDVANSLVAVTGRGYVFIAPLIGALGTFVTGSDTNSNVLFGKLQTTAAQQIGADPLLLAAANTSGATGGKMISPQSISIAVSATRMEGQSSAIMSGVLRYCLIYIAILGVKVSALYYFFY</sequence>
<feature type="transmembrane region" description="Helical" evidence="11">
    <location>
        <begin position="209"/>
        <end position="226"/>
    </location>
</feature>
<comment type="subcellular location">
    <subcellularLocation>
        <location evidence="11">Cell inner membrane</location>
        <topology evidence="11">Multi-pass membrane protein</topology>
    </subcellularLocation>
    <subcellularLocation>
        <location evidence="1">Cell membrane</location>
        <topology evidence="1">Multi-pass membrane protein</topology>
    </subcellularLocation>
</comment>
<dbReference type="Proteomes" id="UP001309705">
    <property type="component" value="Unassembled WGS sequence"/>
</dbReference>
<keyword evidence="5 11" id="KW-0812">Transmembrane</keyword>
<feature type="transmembrane region" description="Helical" evidence="11">
    <location>
        <begin position="371"/>
        <end position="390"/>
    </location>
</feature>
<evidence type="ECO:0000256" key="6">
    <source>
        <dbReference type="ARBA" id="ARBA00022989"/>
    </source>
</evidence>
<keyword evidence="13" id="KW-1185">Reference proteome</keyword>
<dbReference type="InterPro" id="IPR003804">
    <property type="entry name" value="Lactate_perm"/>
</dbReference>
<evidence type="ECO:0000313" key="13">
    <source>
        <dbReference type="Proteomes" id="UP001309705"/>
    </source>
</evidence>
<evidence type="ECO:0000256" key="10">
    <source>
        <dbReference type="ARBA" id="ARBA00034062"/>
    </source>
</evidence>
<evidence type="ECO:0000313" key="12">
    <source>
        <dbReference type="EMBL" id="MEC5342403.1"/>
    </source>
</evidence>
<feature type="transmembrane region" description="Helical" evidence="11">
    <location>
        <begin position="7"/>
        <end position="24"/>
    </location>
</feature>
<feature type="transmembrane region" description="Helical" evidence="11">
    <location>
        <begin position="330"/>
        <end position="351"/>
    </location>
</feature>
<accession>A0ABU6JPA7</accession>
<feature type="transmembrane region" description="Helical" evidence="11">
    <location>
        <begin position="30"/>
        <end position="47"/>
    </location>
</feature>